<feature type="region of interest" description="Disordered" evidence="1">
    <location>
        <begin position="1"/>
        <end position="41"/>
    </location>
</feature>
<organism evidence="2">
    <name type="scientific">Tanacetum cinerariifolium</name>
    <name type="common">Dalmatian daisy</name>
    <name type="synonym">Chrysanthemum cinerariifolium</name>
    <dbReference type="NCBI Taxonomy" id="118510"/>
    <lineage>
        <taxon>Eukaryota</taxon>
        <taxon>Viridiplantae</taxon>
        <taxon>Streptophyta</taxon>
        <taxon>Embryophyta</taxon>
        <taxon>Tracheophyta</taxon>
        <taxon>Spermatophyta</taxon>
        <taxon>Magnoliopsida</taxon>
        <taxon>eudicotyledons</taxon>
        <taxon>Gunneridae</taxon>
        <taxon>Pentapetalae</taxon>
        <taxon>asterids</taxon>
        <taxon>campanulids</taxon>
        <taxon>Asterales</taxon>
        <taxon>Asteraceae</taxon>
        <taxon>Asteroideae</taxon>
        <taxon>Anthemideae</taxon>
        <taxon>Anthemidinae</taxon>
        <taxon>Tanacetum</taxon>
    </lineage>
</organism>
<accession>A0A699IYR4</accession>
<dbReference type="EMBL" id="BKCJ010348776">
    <property type="protein sequence ID" value="GEZ96602.1"/>
    <property type="molecule type" value="Genomic_DNA"/>
</dbReference>
<comment type="caution">
    <text evidence="2">The sequence shown here is derived from an EMBL/GenBank/DDBJ whole genome shotgun (WGS) entry which is preliminary data.</text>
</comment>
<evidence type="ECO:0000256" key="1">
    <source>
        <dbReference type="SAM" id="MobiDB-lite"/>
    </source>
</evidence>
<dbReference type="AlphaFoldDB" id="A0A699IYR4"/>
<feature type="compositionally biased region" description="Polar residues" evidence="1">
    <location>
        <begin position="26"/>
        <end position="37"/>
    </location>
</feature>
<protein>
    <submittedName>
        <fullName evidence="2">Uncharacterized protein</fullName>
    </submittedName>
</protein>
<sequence>MIQDGRVDIQTKNAGYGGNGNKNAGRQSRNQGFNVGNGNEDRNQIIQHKPRVHDAKYFIEQMLLAVKDEARSNLNNDENDFMLDTSYGKETMEELIVVSKVNASSKVHEQMHHEKRKTIIQTSDDDQIDSNIIFHDLYVENNSGTSDHDSNDHEEYHQIQTLAYDV</sequence>
<proteinExistence type="predicted"/>
<reference evidence="2" key="1">
    <citation type="journal article" date="2019" name="Sci. Rep.">
        <title>Draft genome of Tanacetum cinerariifolium, the natural source of mosquito coil.</title>
        <authorList>
            <person name="Yamashiro T."/>
            <person name="Shiraishi A."/>
            <person name="Satake H."/>
            <person name="Nakayama K."/>
        </authorList>
    </citation>
    <scope>NUCLEOTIDE SEQUENCE</scope>
</reference>
<name>A0A699IYR4_TANCI</name>
<evidence type="ECO:0000313" key="2">
    <source>
        <dbReference type="EMBL" id="GEZ96602.1"/>
    </source>
</evidence>
<gene>
    <name evidence="2" type="ORF">Tci_568575</name>
</gene>